<dbReference type="GeneID" id="36624840"/>
<feature type="signal peptide" evidence="1">
    <location>
        <begin position="1"/>
        <end position="20"/>
    </location>
</feature>
<keyword evidence="1" id="KW-0732">Signal</keyword>
<sequence length="156" mass="16789">MRMSMPLLTLMGTTTLQVSAYNFWLLEALMEDGCVSTGESGGCVGSVNDLMLVSQDGDEPGCVQFDSARDAGSYPPPSYFQSVACGVTLNFYAGQDAGTYVYYQNNGNGDQLGYCYQNNGQTYNCLDDDGLGLTEVTGRYTCNNYSNDVNGINPCT</sequence>
<name>A0A2T4A2Z4_TRIHA</name>
<protein>
    <recommendedName>
        <fullName evidence="4">Cyanovirin-N domain-containing protein</fullName>
    </recommendedName>
</protein>
<dbReference type="RefSeq" id="XP_024771096.1">
    <property type="nucleotide sequence ID" value="XM_024916271.1"/>
</dbReference>
<accession>A0A2T4A2Z4</accession>
<reference evidence="2 3" key="1">
    <citation type="submission" date="2016-07" db="EMBL/GenBank/DDBJ databases">
        <title>Multiple horizontal gene transfer events from other fungi enriched the ability of initially mycotrophic Trichoderma (Ascomycota) to feed on dead plant biomass.</title>
        <authorList>
            <consortium name="DOE Joint Genome Institute"/>
            <person name="Aerts A."/>
            <person name="Atanasova L."/>
            <person name="Chenthamara K."/>
            <person name="Zhang J."/>
            <person name="Grujic M."/>
            <person name="Henrissat B."/>
            <person name="Kuo A."/>
            <person name="Salamov A."/>
            <person name="Lipzen A."/>
            <person name="Labutti K."/>
            <person name="Barry K."/>
            <person name="Miao Y."/>
            <person name="Rahimi M.J."/>
            <person name="Shen Q."/>
            <person name="Grigoriev I.V."/>
            <person name="Kubicek C.P."/>
            <person name="Druzhinina I.S."/>
        </authorList>
    </citation>
    <scope>NUCLEOTIDE SEQUENCE [LARGE SCALE GENOMIC DNA]</scope>
    <source>
        <strain evidence="2 3">CBS 226.95</strain>
    </source>
</reference>
<dbReference type="EMBL" id="KZ679686">
    <property type="protein sequence ID" value="PTB51419.1"/>
    <property type="molecule type" value="Genomic_DNA"/>
</dbReference>
<evidence type="ECO:0000313" key="3">
    <source>
        <dbReference type="Proteomes" id="UP000241690"/>
    </source>
</evidence>
<feature type="chain" id="PRO_5015750318" description="Cyanovirin-N domain-containing protein" evidence="1">
    <location>
        <begin position="21"/>
        <end position="156"/>
    </location>
</feature>
<evidence type="ECO:0008006" key="4">
    <source>
        <dbReference type="Google" id="ProtNLM"/>
    </source>
</evidence>
<gene>
    <name evidence="2" type="ORF">M431DRAFT_485265</name>
</gene>
<keyword evidence="3" id="KW-1185">Reference proteome</keyword>
<dbReference type="Proteomes" id="UP000241690">
    <property type="component" value="Unassembled WGS sequence"/>
</dbReference>
<proteinExistence type="predicted"/>
<organism evidence="2 3">
    <name type="scientific">Trichoderma harzianum CBS 226.95</name>
    <dbReference type="NCBI Taxonomy" id="983964"/>
    <lineage>
        <taxon>Eukaryota</taxon>
        <taxon>Fungi</taxon>
        <taxon>Dikarya</taxon>
        <taxon>Ascomycota</taxon>
        <taxon>Pezizomycotina</taxon>
        <taxon>Sordariomycetes</taxon>
        <taxon>Hypocreomycetidae</taxon>
        <taxon>Hypocreales</taxon>
        <taxon>Hypocreaceae</taxon>
        <taxon>Trichoderma</taxon>
    </lineage>
</organism>
<dbReference type="AlphaFoldDB" id="A0A2T4A2Z4"/>
<evidence type="ECO:0000313" key="2">
    <source>
        <dbReference type="EMBL" id="PTB51419.1"/>
    </source>
</evidence>
<evidence type="ECO:0000256" key="1">
    <source>
        <dbReference type="SAM" id="SignalP"/>
    </source>
</evidence>